<evidence type="ECO:0000313" key="8">
    <source>
        <dbReference type="Proteomes" id="UP001303473"/>
    </source>
</evidence>
<dbReference type="EMBL" id="MU853798">
    <property type="protein sequence ID" value="KAK3940302.1"/>
    <property type="molecule type" value="Genomic_DNA"/>
</dbReference>
<feature type="transmembrane region" description="Helical" evidence="4">
    <location>
        <begin position="21"/>
        <end position="40"/>
    </location>
</feature>
<dbReference type="GO" id="GO:0005634">
    <property type="term" value="C:nucleus"/>
    <property type="evidence" value="ECO:0007669"/>
    <property type="project" value="TreeGrafter"/>
</dbReference>
<dbReference type="GO" id="GO:0043491">
    <property type="term" value="P:phosphatidylinositol 3-kinase/protein kinase B signal transduction"/>
    <property type="evidence" value="ECO:0007669"/>
    <property type="project" value="TreeGrafter"/>
</dbReference>
<dbReference type="InterPro" id="IPR000387">
    <property type="entry name" value="Tyr_Pase_dom"/>
</dbReference>
<dbReference type="InterPro" id="IPR051281">
    <property type="entry name" value="Dual-spec_lipid-protein_phosph"/>
</dbReference>
<feature type="region of interest" description="Disordered" evidence="3">
    <location>
        <begin position="572"/>
        <end position="659"/>
    </location>
</feature>
<dbReference type="GO" id="GO:0005886">
    <property type="term" value="C:plasma membrane"/>
    <property type="evidence" value="ECO:0007669"/>
    <property type="project" value="TreeGrafter"/>
</dbReference>
<feature type="transmembrane region" description="Helical" evidence="4">
    <location>
        <begin position="52"/>
        <end position="72"/>
    </location>
</feature>
<dbReference type="InterPro" id="IPR005344">
    <property type="entry name" value="TMEM33/Pom33"/>
</dbReference>
<dbReference type="Pfam" id="PF00782">
    <property type="entry name" value="DSPc"/>
    <property type="match status" value="1"/>
</dbReference>
<dbReference type="InterPro" id="IPR029023">
    <property type="entry name" value="Tensin_phosphatase"/>
</dbReference>
<accession>A0AAN6NAN2</accession>
<feature type="domain" description="Tyrosine specific protein phosphatases" evidence="5">
    <location>
        <begin position="411"/>
        <end position="461"/>
    </location>
</feature>
<dbReference type="EC" id="3.1.3.67" evidence="1"/>
<dbReference type="InterPro" id="IPR000340">
    <property type="entry name" value="Dual-sp_phosphatase_cat-dom"/>
</dbReference>
<evidence type="ECO:0000259" key="5">
    <source>
        <dbReference type="PROSITE" id="PS50056"/>
    </source>
</evidence>
<dbReference type="AlphaFoldDB" id="A0AAN6NAN2"/>
<feature type="transmembrane region" description="Helical" evidence="4">
    <location>
        <begin position="185"/>
        <end position="204"/>
    </location>
</feature>
<keyword evidence="4" id="KW-0812">Transmembrane</keyword>
<dbReference type="PANTHER" id="PTHR12305:SF81">
    <property type="entry name" value="PHOSPHATIDYLINOSITOL 3,4,5-TRISPHOSPHATE 3-PHOSPHATASE AND DUAL-SPECIFICITY PROTEIN PHOSPHATASE PTEN"/>
    <property type="match status" value="1"/>
</dbReference>
<evidence type="ECO:0000256" key="1">
    <source>
        <dbReference type="ARBA" id="ARBA00013015"/>
    </source>
</evidence>
<feature type="compositionally biased region" description="Low complexity" evidence="3">
    <location>
        <begin position="833"/>
        <end position="844"/>
    </location>
</feature>
<dbReference type="Gene3D" id="3.90.190.10">
    <property type="entry name" value="Protein tyrosine phosphatase superfamily"/>
    <property type="match status" value="1"/>
</dbReference>
<reference evidence="8" key="1">
    <citation type="journal article" date="2023" name="Mol. Phylogenet. Evol.">
        <title>Genome-scale phylogeny and comparative genomics of the fungal order Sordariales.</title>
        <authorList>
            <person name="Hensen N."/>
            <person name="Bonometti L."/>
            <person name="Westerberg I."/>
            <person name="Brannstrom I.O."/>
            <person name="Guillou S."/>
            <person name="Cros-Aarteil S."/>
            <person name="Calhoun S."/>
            <person name="Haridas S."/>
            <person name="Kuo A."/>
            <person name="Mondo S."/>
            <person name="Pangilinan J."/>
            <person name="Riley R."/>
            <person name="LaButti K."/>
            <person name="Andreopoulos B."/>
            <person name="Lipzen A."/>
            <person name="Chen C."/>
            <person name="Yan M."/>
            <person name="Daum C."/>
            <person name="Ng V."/>
            <person name="Clum A."/>
            <person name="Steindorff A."/>
            <person name="Ohm R.A."/>
            <person name="Martin F."/>
            <person name="Silar P."/>
            <person name="Natvig D.O."/>
            <person name="Lalanne C."/>
            <person name="Gautier V."/>
            <person name="Ament-Velasquez S.L."/>
            <person name="Kruys A."/>
            <person name="Hutchinson M.I."/>
            <person name="Powell A.J."/>
            <person name="Barry K."/>
            <person name="Miller A.N."/>
            <person name="Grigoriev I.V."/>
            <person name="Debuchy R."/>
            <person name="Gladieux P."/>
            <person name="Hiltunen Thoren M."/>
            <person name="Johannesson H."/>
        </authorList>
    </citation>
    <scope>NUCLEOTIDE SEQUENCE [LARGE SCALE GENOMIC DNA]</scope>
    <source>
        <strain evidence="8">CBS 340.73</strain>
    </source>
</reference>
<dbReference type="PANTHER" id="PTHR12305">
    <property type="entry name" value="PHOSPHATASE WITH HOMOLOGY TO TENSIN"/>
    <property type="match status" value="1"/>
</dbReference>
<dbReference type="GO" id="GO:0004725">
    <property type="term" value="F:protein tyrosine phosphatase activity"/>
    <property type="evidence" value="ECO:0007669"/>
    <property type="project" value="TreeGrafter"/>
</dbReference>
<feature type="compositionally biased region" description="Polar residues" evidence="3">
    <location>
        <begin position="617"/>
        <end position="629"/>
    </location>
</feature>
<feature type="region of interest" description="Disordered" evidence="3">
    <location>
        <begin position="787"/>
        <end position="915"/>
    </location>
</feature>
<gene>
    <name evidence="7" type="ORF">QBC46DRAFT_261375</name>
</gene>
<feature type="domain" description="Phosphatase tensin-type" evidence="6">
    <location>
        <begin position="298"/>
        <end position="489"/>
    </location>
</feature>
<evidence type="ECO:0000256" key="4">
    <source>
        <dbReference type="SAM" id="Phobius"/>
    </source>
</evidence>
<dbReference type="InterPro" id="IPR029021">
    <property type="entry name" value="Prot-tyrosine_phosphatase-like"/>
</dbReference>
<dbReference type="CDD" id="cd14497">
    <property type="entry name" value="PTP_PTEN-like"/>
    <property type="match status" value="1"/>
</dbReference>
<evidence type="ECO:0000256" key="2">
    <source>
        <dbReference type="ARBA" id="ARBA00022801"/>
    </source>
</evidence>
<dbReference type="InterPro" id="IPR016130">
    <property type="entry name" value="Tyr_Pase_AS"/>
</dbReference>
<dbReference type="GO" id="GO:0051896">
    <property type="term" value="P:regulation of phosphatidylinositol 3-kinase/protein kinase B signal transduction"/>
    <property type="evidence" value="ECO:0007669"/>
    <property type="project" value="TreeGrafter"/>
</dbReference>
<evidence type="ECO:0000259" key="6">
    <source>
        <dbReference type="PROSITE" id="PS51181"/>
    </source>
</evidence>
<dbReference type="PROSITE" id="PS50056">
    <property type="entry name" value="TYR_PHOSPHATASE_2"/>
    <property type="match status" value="1"/>
</dbReference>
<organism evidence="7 8">
    <name type="scientific">Diplogelasinospora grovesii</name>
    <dbReference type="NCBI Taxonomy" id="303347"/>
    <lineage>
        <taxon>Eukaryota</taxon>
        <taxon>Fungi</taxon>
        <taxon>Dikarya</taxon>
        <taxon>Ascomycota</taxon>
        <taxon>Pezizomycotina</taxon>
        <taxon>Sordariomycetes</taxon>
        <taxon>Sordariomycetidae</taxon>
        <taxon>Sordariales</taxon>
        <taxon>Diplogelasinosporaceae</taxon>
        <taxon>Diplogelasinospora</taxon>
    </lineage>
</organism>
<proteinExistence type="predicted"/>
<dbReference type="GO" id="GO:0046856">
    <property type="term" value="P:phosphatidylinositol dephosphorylation"/>
    <property type="evidence" value="ECO:0007669"/>
    <property type="project" value="TreeGrafter"/>
</dbReference>
<dbReference type="PROSITE" id="PS00383">
    <property type="entry name" value="TYR_PHOSPHATASE_1"/>
    <property type="match status" value="1"/>
</dbReference>
<dbReference type="SMART" id="SM00404">
    <property type="entry name" value="PTPc_motif"/>
    <property type="match status" value="1"/>
</dbReference>
<dbReference type="InterPro" id="IPR003595">
    <property type="entry name" value="Tyr_Pase_cat"/>
</dbReference>
<feature type="compositionally biased region" description="Basic and acidic residues" evidence="3">
    <location>
        <begin position="810"/>
        <end position="830"/>
    </location>
</feature>
<sequence>MPPPPSADLPLAQRMLQIAQTLQFAWFVGHTLLIYCTVRYSFSWLRMNYYGTWAQICYHTTFLAAAATYGIVTYKGWRSRQKTGARQPGGALGYLSDENIQYLLMAVVWLVMPQYPLAMLPYCVYSLFHVLTYTRGVLIPTFIPPQKIAPAAGASPNAKPQYTQHPLSDAIGAFVKKYYDMSMSIVSGLEILLWVRLLLGAILFQRRSWILLAIYTAFLRARFAQSSHVQNSFAQLEARIDNLIGAQGTPPVARQVWDCVKAGARQFHAATDVNKYANGAAAPKKTMASLLRQIVAGPRAKHQETGLDLCYVTSNIIATSGPSQTYPQRAYRNPLDRLVAFLDAKHGDGWAIWEFRAEGTGYPDEAVYNRIRHYPWPDHHPPPFKLVPMIMASMRNWLRGGDIEGGSITGKRLEEKDRKDRVVVVHCKAGKGRSGTMACSYLISECGWTPEDALARFTERRMRPKFGAGVSIPSQLRWVSYVDRWTKGGKKYVDREIEIVEVHVRGLRHGVKVSVEGFVEEGKKIKVFHTFKREERIVVEGDAPGGAGVVDFVSDLAGYGVDAKTDETGEILEDADYEGILNGSKGDSDRSSSSSPARSGSRKGSRTAGLIRKLSTKKASSSQNLNSLGSDRKSKPIAMPEALSTSPLGDKGPEAQTRSTTNLQKSFAFADSSEPGGQAVIFKSATPVRIPNSDVNIAMERRNRAPATMGLTMVTAIAHVWFNAFFEGRGPEQDGKADDSGVFEIAWDKMDGIKGSSQKGTRACDHLSVVWRVVGAKGADAEGQTIEASGVRIVEPGEDSPVPQMAPADWKGENKPDPGGEKKLGLRAEEPDSASVSKASSVKSQEMGGDAASDKHTADSHDDDESLKGVKTSGPAGEEDILADEALKTQSPKPMANKGDGGVADSIAQNGFIVE</sequence>
<dbReference type="SUPFAM" id="SSF52799">
    <property type="entry name" value="(Phosphotyrosine protein) phosphatases II"/>
    <property type="match status" value="1"/>
</dbReference>
<dbReference type="Proteomes" id="UP001303473">
    <property type="component" value="Unassembled WGS sequence"/>
</dbReference>
<dbReference type="GO" id="GO:0005829">
    <property type="term" value="C:cytosol"/>
    <property type="evidence" value="ECO:0007669"/>
    <property type="project" value="TreeGrafter"/>
</dbReference>
<feature type="transmembrane region" description="Helical" evidence="4">
    <location>
        <begin position="102"/>
        <end position="128"/>
    </location>
</feature>
<protein>
    <recommendedName>
        <fullName evidence="1">phosphatidylinositol-3,4,5-trisphosphate 3-phosphatase</fullName>
        <ecNumber evidence="1">3.1.3.67</ecNumber>
    </recommendedName>
</protein>
<evidence type="ECO:0000256" key="3">
    <source>
        <dbReference type="SAM" id="MobiDB-lite"/>
    </source>
</evidence>
<keyword evidence="4" id="KW-1133">Transmembrane helix</keyword>
<dbReference type="GO" id="GO:0042995">
    <property type="term" value="C:cell projection"/>
    <property type="evidence" value="ECO:0007669"/>
    <property type="project" value="TreeGrafter"/>
</dbReference>
<dbReference type="Pfam" id="PF03661">
    <property type="entry name" value="TMEM33_Pom33"/>
    <property type="match status" value="1"/>
</dbReference>
<name>A0AAN6NAN2_9PEZI</name>
<keyword evidence="4" id="KW-0472">Membrane</keyword>
<keyword evidence="8" id="KW-1185">Reference proteome</keyword>
<keyword evidence="2" id="KW-0378">Hydrolase</keyword>
<comment type="caution">
    <text evidence="7">The sequence shown here is derived from an EMBL/GenBank/DDBJ whole genome shotgun (WGS) entry which is preliminary data.</text>
</comment>
<dbReference type="PROSITE" id="PS51181">
    <property type="entry name" value="PPASE_TENSIN"/>
    <property type="match status" value="1"/>
</dbReference>
<evidence type="ECO:0000313" key="7">
    <source>
        <dbReference type="EMBL" id="KAK3940302.1"/>
    </source>
</evidence>
<dbReference type="GO" id="GO:0016314">
    <property type="term" value="F:phosphatidylinositol-3,4,5-trisphosphate 3-phosphatase activity"/>
    <property type="evidence" value="ECO:0007669"/>
    <property type="project" value="UniProtKB-EC"/>
</dbReference>